<dbReference type="HOGENOM" id="CLU_3332793_0_0_12"/>
<accession>V5WE62</accession>
<dbReference type="AlphaFoldDB" id="V5WE62"/>
<keyword evidence="2" id="KW-1185">Reference proteome</keyword>
<proteinExistence type="predicted"/>
<dbReference type="EMBL" id="CP006939">
    <property type="protein sequence ID" value="AHC13864.1"/>
    <property type="molecule type" value="Genomic_DNA"/>
</dbReference>
<protein>
    <submittedName>
        <fullName evidence="1">Uncharacterized protein</fullName>
    </submittedName>
</protein>
<sequence length="38" mass="4313">MITSYDVVYMCRRFVMVLPLLASFKGKNENSPAGLTIF</sequence>
<organism evidence="1 2">
    <name type="scientific">Salinispira pacifica</name>
    <dbReference type="NCBI Taxonomy" id="1307761"/>
    <lineage>
        <taxon>Bacteria</taxon>
        <taxon>Pseudomonadati</taxon>
        <taxon>Spirochaetota</taxon>
        <taxon>Spirochaetia</taxon>
        <taxon>Spirochaetales</taxon>
        <taxon>Spirochaetaceae</taxon>
        <taxon>Salinispira</taxon>
    </lineage>
</organism>
<gene>
    <name evidence="1" type="ORF">L21SP2_0432</name>
</gene>
<name>V5WE62_9SPIO</name>
<dbReference type="KEGG" id="slr:L21SP2_0432"/>
<dbReference type="STRING" id="1307761.L21SP2_0432"/>
<evidence type="ECO:0000313" key="2">
    <source>
        <dbReference type="Proteomes" id="UP000018680"/>
    </source>
</evidence>
<dbReference type="Proteomes" id="UP000018680">
    <property type="component" value="Chromosome"/>
</dbReference>
<reference evidence="1 2" key="1">
    <citation type="journal article" date="2015" name="Stand. Genomic Sci.">
        <title>Complete genome sequence and description of Salinispira pacifica gen. nov., sp. nov., a novel spirochaete isolated form a hypersaline microbial mat.</title>
        <authorList>
            <person name="Ben Hania W."/>
            <person name="Joseph M."/>
            <person name="Schumann P."/>
            <person name="Bunk B."/>
            <person name="Fiebig A."/>
            <person name="Sproer C."/>
            <person name="Klenk H.P."/>
            <person name="Fardeau M.L."/>
            <person name="Spring S."/>
        </authorList>
    </citation>
    <scope>NUCLEOTIDE SEQUENCE [LARGE SCALE GENOMIC DNA]</scope>
    <source>
        <strain evidence="1 2">L21-RPul-D2</strain>
    </source>
</reference>
<evidence type="ECO:0000313" key="1">
    <source>
        <dbReference type="EMBL" id="AHC13864.1"/>
    </source>
</evidence>